<keyword evidence="6" id="KW-1185">Reference proteome</keyword>
<feature type="compositionally biased region" description="Low complexity" evidence="3">
    <location>
        <begin position="447"/>
        <end position="458"/>
    </location>
</feature>
<dbReference type="GO" id="GO:0008270">
    <property type="term" value="F:zinc ion binding"/>
    <property type="evidence" value="ECO:0007669"/>
    <property type="project" value="UniProtKB-KW"/>
</dbReference>
<dbReference type="OrthoDB" id="21471at2759"/>
<dbReference type="PROSITE" id="PS50089">
    <property type="entry name" value="ZF_RING_2"/>
    <property type="match status" value="1"/>
</dbReference>
<feature type="region of interest" description="Disordered" evidence="3">
    <location>
        <begin position="288"/>
        <end position="330"/>
    </location>
</feature>
<feature type="region of interest" description="Disordered" evidence="3">
    <location>
        <begin position="358"/>
        <end position="528"/>
    </location>
</feature>
<dbReference type="InterPro" id="IPR001841">
    <property type="entry name" value="Znf_RING"/>
</dbReference>
<name>A0A9W8E6V2_9FUNG</name>
<evidence type="ECO:0000259" key="4">
    <source>
        <dbReference type="PROSITE" id="PS50089"/>
    </source>
</evidence>
<sequence length="528" mass="57477">MGNTSTKAQRLDTFDGGQFEPHGVYPEQDQDFDRRVVRRLILDRKLAPFYKGAEEPAPDTDEDDDNGPGDLPRPTDLPLPPTTTGPSKQVGSNDDSVALSGPAAACMGAHHQASRSLSHLPTGRRERPTSCSSNLNAPTRSRAGLRPSPLSPAQEDALYKRGLECPICFLYYPKNINYSRCCHHPICTECFVQFKRQEPIYQPTPCPFCVEAHFGIVYTPAVLSSQPNPLLQPTLSHDLPSSPSAQSSSSKSSRCRSRSLSHDHPSVVRSDALRPHILRIIESREQTGNRTSLFSHRRLLPRMDRPRRQRTSRDRSSDSQSPPSTIGSQYNGYVHAMHHMGADLEELMVMEAIRLSMQEEQDRQEHEQRRQSTSPPDAPSDVPEPSTATATAASEPTEPASDPVSPPAHTAVAEMDPLRPSDDSGAGEPSPDYNSHHRDQLCPVFPSSASEASSNLSAQPSLAPRSTLGLTDPQPSADRPPSYTTVTNAMIPGVTTRPLGSTSAAGPRPDYPMTTTAASSGARDNHAV</sequence>
<feature type="compositionally biased region" description="Basic and acidic residues" evidence="3">
    <location>
        <begin position="360"/>
        <end position="370"/>
    </location>
</feature>
<feature type="region of interest" description="Disordered" evidence="3">
    <location>
        <begin position="1"/>
        <end position="33"/>
    </location>
</feature>
<comment type="similarity">
    <text evidence="1">Belongs to the SIP5 family.</text>
</comment>
<feature type="region of interest" description="Disordered" evidence="3">
    <location>
        <begin position="232"/>
        <end position="268"/>
    </location>
</feature>
<feature type="compositionally biased region" description="Low complexity" evidence="3">
    <location>
        <begin position="383"/>
        <end position="401"/>
    </location>
</feature>
<dbReference type="EMBL" id="JANBQB010000679">
    <property type="protein sequence ID" value="KAJ1974263.1"/>
    <property type="molecule type" value="Genomic_DNA"/>
</dbReference>
<feature type="compositionally biased region" description="Basic and acidic residues" evidence="3">
    <location>
        <begin position="301"/>
        <end position="317"/>
    </location>
</feature>
<dbReference type="PANTHER" id="PTHR31315:SF1">
    <property type="entry name" value="PROTEIN SIP5"/>
    <property type="match status" value="1"/>
</dbReference>
<evidence type="ECO:0000256" key="3">
    <source>
        <dbReference type="SAM" id="MobiDB-lite"/>
    </source>
</evidence>
<accession>A0A9W8E6V2</accession>
<dbReference type="SUPFAM" id="SSF57850">
    <property type="entry name" value="RING/U-box"/>
    <property type="match status" value="1"/>
</dbReference>
<gene>
    <name evidence="5" type="primary">SIP5</name>
    <name evidence="5" type="ORF">H4R34_004780</name>
</gene>
<dbReference type="InterPro" id="IPR039301">
    <property type="entry name" value="Sip5/DA2"/>
</dbReference>
<evidence type="ECO:0000256" key="1">
    <source>
        <dbReference type="ARBA" id="ARBA00010402"/>
    </source>
</evidence>
<dbReference type="GO" id="GO:0005737">
    <property type="term" value="C:cytoplasm"/>
    <property type="evidence" value="ECO:0007669"/>
    <property type="project" value="TreeGrafter"/>
</dbReference>
<protein>
    <submittedName>
        <fullName evidence="5">SNF1-interacting protein</fullName>
    </submittedName>
</protein>
<keyword evidence="2" id="KW-0863">Zinc-finger</keyword>
<reference evidence="5" key="1">
    <citation type="submission" date="2022-07" db="EMBL/GenBank/DDBJ databases">
        <title>Phylogenomic reconstructions and comparative analyses of Kickxellomycotina fungi.</title>
        <authorList>
            <person name="Reynolds N.K."/>
            <person name="Stajich J.E."/>
            <person name="Barry K."/>
            <person name="Grigoriev I.V."/>
            <person name="Crous P."/>
            <person name="Smith M.E."/>
        </authorList>
    </citation>
    <scope>NUCLEOTIDE SEQUENCE</scope>
    <source>
        <strain evidence="5">RSA 567</strain>
    </source>
</reference>
<keyword evidence="2" id="KW-0479">Metal-binding</keyword>
<feature type="domain" description="RING-type" evidence="4">
    <location>
        <begin position="165"/>
        <end position="209"/>
    </location>
</feature>
<feature type="compositionally biased region" description="Polar residues" evidence="3">
    <location>
        <begin position="129"/>
        <end position="139"/>
    </location>
</feature>
<keyword evidence="2" id="KW-0862">Zinc</keyword>
<dbReference type="Proteomes" id="UP001151582">
    <property type="component" value="Unassembled WGS sequence"/>
</dbReference>
<feature type="compositionally biased region" description="Acidic residues" evidence="3">
    <location>
        <begin position="56"/>
        <end position="67"/>
    </location>
</feature>
<evidence type="ECO:0000256" key="2">
    <source>
        <dbReference type="PROSITE-ProRule" id="PRU00175"/>
    </source>
</evidence>
<feature type="region of interest" description="Disordered" evidence="3">
    <location>
        <begin position="45"/>
        <end position="151"/>
    </location>
</feature>
<feature type="compositionally biased region" description="Low complexity" evidence="3">
    <location>
        <begin position="241"/>
        <end position="252"/>
    </location>
</feature>
<evidence type="ECO:0000313" key="5">
    <source>
        <dbReference type="EMBL" id="KAJ1974263.1"/>
    </source>
</evidence>
<comment type="caution">
    <text evidence="5">The sequence shown here is derived from an EMBL/GenBank/DDBJ whole genome shotgun (WGS) entry which is preliminary data.</text>
</comment>
<evidence type="ECO:0000313" key="6">
    <source>
        <dbReference type="Proteomes" id="UP001151582"/>
    </source>
</evidence>
<organism evidence="5 6">
    <name type="scientific">Dimargaris verticillata</name>
    <dbReference type="NCBI Taxonomy" id="2761393"/>
    <lineage>
        <taxon>Eukaryota</taxon>
        <taxon>Fungi</taxon>
        <taxon>Fungi incertae sedis</taxon>
        <taxon>Zoopagomycota</taxon>
        <taxon>Kickxellomycotina</taxon>
        <taxon>Dimargaritomycetes</taxon>
        <taxon>Dimargaritales</taxon>
        <taxon>Dimargaritaceae</taxon>
        <taxon>Dimargaris</taxon>
    </lineage>
</organism>
<dbReference type="PANTHER" id="PTHR31315">
    <property type="entry name" value="PROTEIN SIP5"/>
    <property type="match status" value="1"/>
</dbReference>
<proteinExistence type="inferred from homology"/>
<dbReference type="AlphaFoldDB" id="A0A9W8E6V2"/>